<dbReference type="InterPro" id="IPR025646">
    <property type="entry name" value="DUF4350"/>
</dbReference>
<dbReference type="Pfam" id="PF14258">
    <property type="entry name" value="DUF4350"/>
    <property type="match status" value="1"/>
</dbReference>
<comment type="caution">
    <text evidence="3">The sequence shown here is derived from an EMBL/GenBank/DDBJ whole genome shotgun (WGS) entry which is preliminary data.</text>
</comment>
<sequence length="380" mass="40867">MTDTTSAVGATVVQRWRTMRWVLLALVLIVGVSAVSAYLTAPRQGGRMNPDATSPDGAHALVTLLRDRGVDVVIAKDLAGVERAARPDSLLLMAPTPYLVDDAALQRIANLPVDVLLVEPTSWTREALAPKIERAEDPSFGGEPRCDMPEATRAGQVQLNLSDTYEPVDGAALTRCYDGALVRYTDGGRAVTVVGTADFMTNAGLLREGNAALAMNLAGARPTLIWYIPDRIEGESDGATSVMDLIPGRVGWIVLQLCLAVGFVALWRGRRIGPLVAEDLPVVVRASETVEGRGRLYRSRRARDRAASALRTAVLLRILPRLGLGSQSDPASVVETVAHRIRYDPAAVEYALFGPDPSDDAQLLSLSRLLDDIERQVATS</sequence>
<protein>
    <submittedName>
        <fullName evidence="3">DUF4350 domain-containing protein</fullName>
    </submittedName>
</protein>
<feature type="transmembrane region" description="Helical" evidence="1">
    <location>
        <begin position="21"/>
        <end position="41"/>
    </location>
</feature>
<keyword evidence="1" id="KW-0812">Transmembrane</keyword>
<evidence type="ECO:0000256" key="1">
    <source>
        <dbReference type="SAM" id="Phobius"/>
    </source>
</evidence>
<name>A0A544VSN5_9MYCO</name>
<dbReference type="EMBL" id="VIFX01000053">
    <property type="protein sequence ID" value="TQR83003.1"/>
    <property type="molecule type" value="Genomic_DNA"/>
</dbReference>
<evidence type="ECO:0000313" key="4">
    <source>
        <dbReference type="Proteomes" id="UP000315759"/>
    </source>
</evidence>
<dbReference type="AlphaFoldDB" id="A0A544VSN5"/>
<keyword evidence="1" id="KW-1133">Transmembrane helix</keyword>
<proteinExistence type="predicted"/>
<feature type="domain" description="DUF4350" evidence="2">
    <location>
        <begin position="50"/>
        <end position="217"/>
    </location>
</feature>
<reference evidence="3 4" key="1">
    <citation type="submission" date="2018-10" db="EMBL/GenBank/DDBJ databases">
        <title>Draft genome of Mycobacterium hodleri strain B.</title>
        <authorList>
            <person name="Amande T.J."/>
            <person name="Mcgenity T.J."/>
        </authorList>
    </citation>
    <scope>NUCLEOTIDE SEQUENCE [LARGE SCALE GENOMIC DNA]</scope>
    <source>
        <strain evidence="3 4">B</strain>
    </source>
</reference>
<organism evidence="3 4">
    <name type="scientific">Mycolicibacterium hodleri</name>
    <dbReference type="NCBI Taxonomy" id="49897"/>
    <lineage>
        <taxon>Bacteria</taxon>
        <taxon>Bacillati</taxon>
        <taxon>Actinomycetota</taxon>
        <taxon>Actinomycetes</taxon>
        <taxon>Mycobacteriales</taxon>
        <taxon>Mycobacteriaceae</taxon>
        <taxon>Mycolicibacterium</taxon>
    </lineage>
</organism>
<gene>
    <name evidence="3" type="ORF">D8S82_29035</name>
</gene>
<dbReference type="RefSeq" id="WP_142555410.1">
    <property type="nucleotide sequence ID" value="NZ_VIFX01000053.1"/>
</dbReference>
<evidence type="ECO:0000259" key="2">
    <source>
        <dbReference type="Pfam" id="PF14258"/>
    </source>
</evidence>
<keyword evidence="4" id="KW-1185">Reference proteome</keyword>
<dbReference type="Proteomes" id="UP000315759">
    <property type="component" value="Unassembled WGS sequence"/>
</dbReference>
<evidence type="ECO:0000313" key="3">
    <source>
        <dbReference type="EMBL" id="TQR83003.1"/>
    </source>
</evidence>
<keyword evidence="1" id="KW-0472">Membrane</keyword>
<accession>A0A544VSN5</accession>